<dbReference type="STRING" id="1301098.PKB_0665"/>
<name>A0A024HC18_PSEKB</name>
<dbReference type="Proteomes" id="UP000025241">
    <property type="component" value="Chromosome I"/>
</dbReference>
<evidence type="ECO:0000313" key="1">
    <source>
        <dbReference type="EMBL" id="CDF82033.1"/>
    </source>
</evidence>
<reference evidence="1 2" key="1">
    <citation type="submission" date="2013-03" db="EMBL/GenBank/DDBJ databases">
        <authorList>
            <person name="Linke B."/>
        </authorList>
    </citation>
    <scope>NUCLEOTIDE SEQUENCE [LARGE SCALE GENOMIC DNA]</scope>
    <source>
        <strain evidence="1 2">B13</strain>
    </source>
</reference>
<organism evidence="1 2">
    <name type="scientific">Pseudomonas knackmussii (strain DSM 6978 / CCUG 54928 / LMG 23759 / B13)</name>
    <dbReference type="NCBI Taxonomy" id="1301098"/>
    <lineage>
        <taxon>Bacteria</taxon>
        <taxon>Pseudomonadati</taxon>
        <taxon>Pseudomonadota</taxon>
        <taxon>Gammaproteobacteria</taxon>
        <taxon>Pseudomonadales</taxon>
        <taxon>Pseudomonadaceae</taxon>
        <taxon>Pseudomonas</taxon>
    </lineage>
</organism>
<protein>
    <submittedName>
        <fullName evidence="1">Uncharacterized protein</fullName>
    </submittedName>
</protein>
<accession>A0A024HC18</accession>
<dbReference type="EMBL" id="HG322950">
    <property type="protein sequence ID" value="CDF82033.1"/>
    <property type="molecule type" value="Genomic_DNA"/>
</dbReference>
<dbReference type="HOGENOM" id="CLU_3383350_0_0_6"/>
<sequence>MRANRGQAPLLQGRRVMVYIRERLCALRSIRAA</sequence>
<evidence type="ECO:0000313" key="2">
    <source>
        <dbReference type="Proteomes" id="UP000025241"/>
    </source>
</evidence>
<gene>
    <name evidence="1" type="ORF">PKB_0665</name>
</gene>
<dbReference type="KEGG" id="pkc:PKB_0665"/>
<proteinExistence type="predicted"/>
<reference evidence="1 2" key="2">
    <citation type="submission" date="2014-05" db="EMBL/GenBank/DDBJ databases">
        <title>Genome sequence of the 3-chlorobenzoate degrading bacterium Pseudomonas knackmussii B13 shows multiple evidence for horizontal gene transfer.</title>
        <authorList>
            <person name="Miyazaki R."/>
            <person name="Bertelli C."/>
            <person name="Falquet L."/>
            <person name="Robinson-Rechavi M."/>
            <person name="Gharib W."/>
            <person name="Roy S."/>
            <person name="Van der Meer J.R."/>
        </authorList>
    </citation>
    <scope>NUCLEOTIDE SEQUENCE [LARGE SCALE GENOMIC DNA]</scope>
    <source>
        <strain evidence="1 2">B13</strain>
    </source>
</reference>
<keyword evidence="2" id="KW-1185">Reference proteome</keyword>
<dbReference type="AlphaFoldDB" id="A0A024HC18"/>